<proteinExistence type="predicted"/>
<dbReference type="EMBL" id="SRLO01000646">
    <property type="protein sequence ID" value="TNN49659.1"/>
    <property type="molecule type" value="Genomic_DNA"/>
</dbReference>
<accession>A0A4Z2G816</accession>
<evidence type="ECO:0000313" key="1">
    <source>
        <dbReference type="EMBL" id="TNN49659.1"/>
    </source>
</evidence>
<dbReference type="Proteomes" id="UP000314294">
    <property type="component" value="Unassembled WGS sequence"/>
</dbReference>
<evidence type="ECO:0000313" key="2">
    <source>
        <dbReference type="Proteomes" id="UP000314294"/>
    </source>
</evidence>
<keyword evidence="2" id="KW-1185">Reference proteome</keyword>
<organism evidence="1 2">
    <name type="scientific">Liparis tanakae</name>
    <name type="common">Tanaka's snailfish</name>
    <dbReference type="NCBI Taxonomy" id="230148"/>
    <lineage>
        <taxon>Eukaryota</taxon>
        <taxon>Metazoa</taxon>
        <taxon>Chordata</taxon>
        <taxon>Craniata</taxon>
        <taxon>Vertebrata</taxon>
        <taxon>Euteleostomi</taxon>
        <taxon>Actinopterygii</taxon>
        <taxon>Neopterygii</taxon>
        <taxon>Teleostei</taxon>
        <taxon>Neoteleostei</taxon>
        <taxon>Acanthomorphata</taxon>
        <taxon>Eupercaria</taxon>
        <taxon>Perciformes</taxon>
        <taxon>Cottioidei</taxon>
        <taxon>Cottales</taxon>
        <taxon>Liparidae</taxon>
        <taxon>Liparis</taxon>
    </lineage>
</organism>
<comment type="caution">
    <text evidence="1">The sequence shown here is derived from an EMBL/GenBank/DDBJ whole genome shotgun (WGS) entry which is preliminary data.</text>
</comment>
<gene>
    <name evidence="1" type="ORF">EYF80_040109</name>
</gene>
<reference evidence="1 2" key="1">
    <citation type="submission" date="2019-03" db="EMBL/GenBank/DDBJ databases">
        <title>First draft genome of Liparis tanakae, snailfish: a comprehensive survey of snailfish specific genes.</title>
        <authorList>
            <person name="Kim W."/>
            <person name="Song I."/>
            <person name="Jeong J.-H."/>
            <person name="Kim D."/>
            <person name="Kim S."/>
            <person name="Ryu S."/>
            <person name="Song J.Y."/>
            <person name="Lee S.K."/>
        </authorList>
    </citation>
    <scope>NUCLEOTIDE SEQUENCE [LARGE SCALE GENOMIC DNA]</scope>
    <source>
        <tissue evidence="1">Muscle</tissue>
    </source>
</reference>
<dbReference type="AlphaFoldDB" id="A0A4Z2G816"/>
<protein>
    <submittedName>
        <fullName evidence="1">Uncharacterized protein</fullName>
    </submittedName>
</protein>
<name>A0A4Z2G816_9TELE</name>
<sequence>MRGQDDIIFSHRSSSHLGLSSAEGSLFSRSSAGSLWTGAAAAAAPLRELRELLELCDLHGLLGLSLHSRSWLSTSRARTRLELAPPP</sequence>